<accession>A0A3B0RZI8</accession>
<dbReference type="InterPro" id="IPR012373">
    <property type="entry name" value="Ferrdict_sens_TM"/>
</dbReference>
<dbReference type="Gene3D" id="3.55.50.30">
    <property type="match status" value="1"/>
</dbReference>
<dbReference type="GO" id="GO:0016989">
    <property type="term" value="F:sigma factor antagonist activity"/>
    <property type="evidence" value="ECO:0007669"/>
    <property type="project" value="TreeGrafter"/>
</dbReference>
<feature type="domain" description="Protein FecR C-terminal" evidence="2">
    <location>
        <begin position="272"/>
        <end position="339"/>
    </location>
</feature>
<dbReference type="AlphaFoldDB" id="A0A3B0RZI8"/>
<gene>
    <name evidence="3" type="ORF">MNBD_ALPHA02-1429</name>
</gene>
<dbReference type="PANTHER" id="PTHR30273:SF2">
    <property type="entry name" value="PROTEIN FECR"/>
    <property type="match status" value="1"/>
</dbReference>
<dbReference type="Pfam" id="PF04773">
    <property type="entry name" value="FecR"/>
    <property type="match status" value="1"/>
</dbReference>
<name>A0A3B0RZI8_9ZZZZ</name>
<dbReference type="InterPro" id="IPR006860">
    <property type="entry name" value="FecR"/>
</dbReference>
<dbReference type="InterPro" id="IPR032508">
    <property type="entry name" value="FecR_C"/>
</dbReference>
<evidence type="ECO:0000313" key="3">
    <source>
        <dbReference type="EMBL" id="VAV99010.1"/>
    </source>
</evidence>
<organism evidence="3">
    <name type="scientific">hydrothermal vent metagenome</name>
    <dbReference type="NCBI Taxonomy" id="652676"/>
    <lineage>
        <taxon>unclassified sequences</taxon>
        <taxon>metagenomes</taxon>
        <taxon>ecological metagenomes</taxon>
    </lineage>
</organism>
<feature type="domain" description="FecR protein" evidence="1">
    <location>
        <begin position="131"/>
        <end position="222"/>
    </location>
</feature>
<proteinExistence type="predicted"/>
<evidence type="ECO:0000259" key="1">
    <source>
        <dbReference type="Pfam" id="PF04773"/>
    </source>
</evidence>
<dbReference type="PANTHER" id="PTHR30273">
    <property type="entry name" value="PERIPLASMIC SIGNAL SENSOR AND SIGMA FACTOR ACTIVATOR FECR-RELATED"/>
    <property type="match status" value="1"/>
</dbReference>
<sequence>MTQLADKNMLPSSETLELEAAEWIASLDKSNLFDKEEINIDDIAAQNTGFSEWLNISLSHRVALLRLLSVWKRTRRLATLKPSDALRPANGLLNFPHVRKIAGGLAIAASLFLALIFTINNQQDIQADHIYQTARGGHKSISLADGSVVVLNSDTRLTVEMLPGERVIILEKGEAFFEVFRDENRPFKIIAGDQIVTVLGTKFAVHRRAHEIETAVTEGRVQINILNARHEESRSVIIGKGDIAKTNQGTVLVVNKGLETVNRELSWRQGFIIFDKTPLKDAAAEFNRYNDRAVIIKDPRIADIRVSGKFKTDNLEAFVRLLTDGFGFHIDRENEDILISE</sequence>
<dbReference type="Pfam" id="PF16344">
    <property type="entry name" value="FecR_C"/>
    <property type="match status" value="1"/>
</dbReference>
<reference evidence="3" key="1">
    <citation type="submission" date="2018-06" db="EMBL/GenBank/DDBJ databases">
        <authorList>
            <person name="Zhirakovskaya E."/>
        </authorList>
    </citation>
    <scope>NUCLEOTIDE SEQUENCE</scope>
</reference>
<protein>
    <submittedName>
        <fullName evidence="3">Uncharacterized protein</fullName>
    </submittedName>
</protein>
<dbReference type="Gene3D" id="2.60.120.1440">
    <property type="match status" value="1"/>
</dbReference>
<dbReference type="PIRSF" id="PIRSF018266">
    <property type="entry name" value="FecR"/>
    <property type="match status" value="1"/>
</dbReference>
<evidence type="ECO:0000259" key="2">
    <source>
        <dbReference type="Pfam" id="PF16344"/>
    </source>
</evidence>
<dbReference type="EMBL" id="UOED01000132">
    <property type="protein sequence ID" value="VAV99010.1"/>
    <property type="molecule type" value="Genomic_DNA"/>
</dbReference>